<keyword evidence="13" id="KW-1185">Reference proteome</keyword>
<evidence type="ECO:0000256" key="8">
    <source>
        <dbReference type="ARBA" id="ARBA00023012"/>
    </source>
</evidence>
<dbReference type="AlphaFoldDB" id="A0A7W7DGB6"/>
<dbReference type="PANTHER" id="PTHR24421:SF10">
    <property type="entry name" value="NITRATE_NITRITE SENSOR PROTEIN NARQ"/>
    <property type="match status" value="1"/>
</dbReference>
<dbReference type="Gene3D" id="3.30.565.10">
    <property type="entry name" value="Histidine kinase-like ATPase, C-terminal domain"/>
    <property type="match status" value="1"/>
</dbReference>
<keyword evidence="6 12" id="KW-0418">Kinase</keyword>
<dbReference type="PANTHER" id="PTHR24421">
    <property type="entry name" value="NITRATE/NITRITE SENSOR PROTEIN NARX-RELATED"/>
    <property type="match status" value="1"/>
</dbReference>
<accession>A0A7W7DGB6</accession>
<dbReference type="InterPro" id="IPR003594">
    <property type="entry name" value="HATPase_dom"/>
</dbReference>
<evidence type="ECO:0000256" key="1">
    <source>
        <dbReference type="ARBA" id="ARBA00000085"/>
    </source>
</evidence>
<organism evidence="12 13">
    <name type="scientific">Sphaerisporangium siamense</name>
    <dbReference type="NCBI Taxonomy" id="795645"/>
    <lineage>
        <taxon>Bacteria</taxon>
        <taxon>Bacillati</taxon>
        <taxon>Actinomycetota</taxon>
        <taxon>Actinomycetes</taxon>
        <taxon>Streptosporangiales</taxon>
        <taxon>Streptosporangiaceae</taxon>
        <taxon>Sphaerisporangium</taxon>
    </lineage>
</organism>
<name>A0A7W7DGB6_9ACTN</name>
<feature type="transmembrane region" description="Helical" evidence="10">
    <location>
        <begin position="188"/>
        <end position="208"/>
    </location>
</feature>
<dbReference type="GO" id="GO:0046983">
    <property type="term" value="F:protein dimerization activity"/>
    <property type="evidence" value="ECO:0007669"/>
    <property type="project" value="InterPro"/>
</dbReference>
<evidence type="ECO:0000256" key="2">
    <source>
        <dbReference type="ARBA" id="ARBA00012438"/>
    </source>
</evidence>
<proteinExistence type="predicted"/>
<evidence type="ECO:0000256" key="10">
    <source>
        <dbReference type="SAM" id="Phobius"/>
    </source>
</evidence>
<gene>
    <name evidence="12" type="ORF">BJ982_006745</name>
</gene>
<keyword evidence="3" id="KW-0597">Phosphoprotein</keyword>
<keyword evidence="7" id="KW-0067">ATP-binding</keyword>
<keyword evidence="10" id="KW-1133">Transmembrane helix</keyword>
<dbReference type="CDD" id="cd16917">
    <property type="entry name" value="HATPase_UhpB-NarQ-NarX-like"/>
    <property type="match status" value="1"/>
</dbReference>
<feature type="transmembrane region" description="Helical" evidence="10">
    <location>
        <begin position="39"/>
        <end position="58"/>
    </location>
</feature>
<keyword evidence="4" id="KW-0808">Transferase</keyword>
<dbReference type="GO" id="GO:0000155">
    <property type="term" value="F:phosphorelay sensor kinase activity"/>
    <property type="evidence" value="ECO:0007669"/>
    <property type="project" value="InterPro"/>
</dbReference>
<keyword evidence="10" id="KW-0812">Transmembrane</keyword>
<dbReference type="GO" id="GO:0016020">
    <property type="term" value="C:membrane"/>
    <property type="evidence" value="ECO:0007669"/>
    <property type="project" value="InterPro"/>
</dbReference>
<dbReference type="EMBL" id="JACHND010000001">
    <property type="protein sequence ID" value="MBB4705201.1"/>
    <property type="molecule type" value="Genomic_DNA"/>
</dbReference>
<sequence length="459" mass="46612">MSTSRTVRRAPSAVPPVVRRVSSVASPVSSARAARRASFLVYAAVLLAGLYDAALRHGDGGGGSPLPAGPWAPLGPGGPLSVVVFAAGIGALFALDLIESRRFRPGPPPARVAAALLGLRLALFVLVTAFDGSGLSHVLLVLVPFTARLSFGRTAGAVSAVACAAVVLAGYQWAAPGWPGDIEYVSDLLMLGVGLILSFAVAGVAAGAEEDRARLRESNARLAAYAGQAGELAAAAERVRVARDIHDGLGHHLTAVAVLLEKATAFGERDPALARQALADARESTRRALDDVRRSVRTLRAPAAPAPEFSLLAALTDLAAGAAGQAPAVELDLGGDETGYDPRVRTTLYRAAQEALTNARRHAGATRVSVGLALGDAEARLVVADDGRGFAAGAEGFGLTGMRERVRLAGGHLDLATGPGAGTRITITIPRAPAPPAHAGAVTPPFPAGMPPSPAGGTP</sequence>
<dbReference type="InterPro" id="IPR036890">
    <property type="entry name" value="HATPase_C_sf"/>
</dbReference>
<evidence type="ECO:0000256" key="5">
    <source>
        <dbReference type="ARBA" id="ARBA00022741"/>
    </source>
</evidence>
<feature type="compositionally biased region" description="Low complexity" evidence="9">
    <location>
        <begin position="433"/>
        <end position="443"/>
    </location>
</feature>
<keyword evidence="8" id="KW-0902">Two-component regulatory system</keyword>
<dbReference type="SUPFAM" id="SSF55874">
    <property type="entry name" value="ATPase domain of HSP90 chaperone/DNA topoisomerase II/histidine kinase"/>
    <property type="match status" value="1"/>
</dbReference>
<evidence type="ECO:0000259" key="11">
    <source>
        <dbReference type="SMART" id="SM00387"/>
    </source>
</evidence>
<dbReference type="InterPro" id="IPR050482">
    <property type="entry name" value="Sensor_HK_TwoCompSys"/>
</dbReference>
<feature type="transmembrane region" description="Helical" evidence="10">
    <location>
        <begin position="78"/>
        <end position="98"/>
    </location>
</feature>
<evidence type="ECO:0000256" key="9">
    <source>
        <dbReference type="SAM" id="MobiDB-lite"/>
    </source>
</evidence>
<keyword evidence="5" id="KW-0547">Nucleotide-binding</keyword>
<feature type="compositionally biased region" description="Pro residues" evidence="9">
    <location>
        <begin position="444"/>
        <end position="459"/>
    </location>
</feature>
<evidence type="ECO:0000313" key="13">
    <source>
        <dbReference type="Proteomes" id="UP000542210"/>
    </source>
</evidence>
<dbReference type="Gene3D" id="1.20.5.1930">
    <property type="match status" value="1"/>
</dbReference>
<reference evidence="12 13" key="1">
    <citation type="submission" date="2020-08" db="EMBL/GenBank/DDBJ databases">
        <title>Sequencing the genomes of 1000 actinobacteria strains.</title>
        <authorList>
            <person name="Klenk H.-P."/>
        </authorList>
    </citation>
    <scope>NUCLEOTIDE SEQUENCE [LARGE SCALE GENOMIC DNA]</scope>
    <source>
        <strain evidence="12 13">DSM 45784</strain>
    </source>
</reference>
<evidence type="ECO:0000313" key="12">
    <source>
        <dbReference type="EMBL" id="MBB4705201.1"/>
    </source>
</evidence>
<protein>
    <recommendedName>
        <fullName evidence="2">histidine kinase</fullName>
        <ecNumber evidence="2">2.7.13.3</ecNumber>
    </recommendedName>
</protein>
<dbReference type="GO" id="GO:0005524">
    <property type="term" value="F:ATP binding"/>
    <property type="evidence" value="ECO:0007669"/>
    <property type="project" value="UniProtKB-KW"/>
</dbReference>
<evidence type="ECO:0000256" key="6">
    <source>
        <dbReference type="ARBA" id="ARBA00022777"/>
    </source>
</evidence>
<comment type="caution">
    <text evidence="12">The sequence shown here is derived from an EMBL/GenBank/DDBJ whole genome shotgun (WGS) entry which is preliminary data.</text>
</comment>
<feature type="region of interest" description="Disordered" evidence="9">
    <location>
        <begin position="433"/>
        <end position="459"/>
    </location>
</feature>
<dbReference type="Pfam" id="PF02518">
    <property type="entry name" value="HATPase_c"/>
    <property type="match status" value="1"/>
</dbReference>
<dbReference type="Pfam" id="PF07730">
    <property type="entry name" value="HisKA_3"/>
    <property type="match status" value="1"/>
</dbReference>
<dbReference type="RefSeq" id="WP_203958970.1">
    <property type="nucleotide sequence ID" value="NZ_BOOV01000006.1"/>
</dbReference>
<dbReference type="EC" id="2.7.13.3" evidence="2"/>
<dbReference type="SMART" id="SM00387">
    <property type="entry name" value="HATPase_c"/>
    <property type="match status" value="1"/>
</dbReference>
<evidence type="ECO:0000256" key="3">
    <source>
        <dbReference type="ARBA" id="ARBA00022553"/>
    </source>
</evidence>
<keyword evidence="10" id="KW-0472">Membrane</keyword>
<comment type="catalytic activity">
    <reaction evidence="1">
        <text>ATP + protein L-histidine = ADP + protein N-phospho-L-histidine.</text>
        <dbReference type="EC" id="2.7.13.3"/>
    </reaction>
</comment>
<dbReference type="Proteomes" id="UP000542210">
    <property type="component" value="Unassembled WGS sequence"/>
</dbReference>
<feature type="transmembrane region" description="Helical" evidence="10">
    <location>
        <begin position="158"/>
        <end position="176"/>
    </location>
</feature>
<dbReference type="InterPro" id="IPR011712">
    <property type="entry name" value="Sig_transdc_His_kin_sub3_dim/P"/>
</dbReference>
<evidence type="ECO:0000256" key="7">
    <source>
        <dbReference type="ARBA" id="ARBA00022840"/>
    </source>
</evidence>
<feature type="domain" description="Histidine kinase/HSP90-like ATPase" evidence="11">
    <location>
        <begin position="343"/>
        <end position="433"/>
    </location>
</feature>
<feature type="transmembrane region" description="Helical" evidence="10">
    <location>
        <begin position="110"/>
        <end position="129"/>
    </location>
</feature>
<evidence type="ECO:0000256" key="4">
    <source>
        <dbReference type="ARBA" id="ARBA00022679"/>
    </source>
</evidence>